<dbReference type="RefSeq" id="XP_073900556.1">
    <property type="nucleotide sequence ID" value="XM_074044455.1"/>
</dbReference>
<keyword evidence="1" id="KW-1185">Reference proteome</keyword>
<accession>A0AC58K6V3</accession>
<protein>
    <submittedName>
        <fullName evidence="2">EF-hand calcium-binding domain-containing protein 12</fullName>
    </submittedName>
</protein>
<dbReference type="Proteomes" id="UP001732720">
    <property type="component" value="Chromosome 10"/>
</dbReference>
<reference evidence="2" key="1">
    <citation type="submission" date="2025-08" db="UniProtKB">
        <authorList>
            <consortium name="RefSeq"/>
        </authorList>
    </citation>
    <scope>IDENTIFICATION</scope>
</reference>
<evidence type="ECO:0000313" key="2">
    <source>
        <dbReference type="RefSeq" id="XP_073900556.1"/>
    </source>
</evidence>
<sequence>MDDSYEMHQNLVHDPGSASLSLQWTMRTASRARAPAAFHPERVIAHCFKQFRQKDFHLPPSRRRIIVVPGKQDQVPASPTPQPPAPPRPLPSFKTLEVKDIQEWRVDRTIWLNQRMKLRRELESCGNVKRWLANKQSITPSEAKVLRWIQEEQDAQWMDHLTMMRATKKRAPKISRHVVPQLQLPKPSALSALYSFLRSHKVKVLEVFGKMDRGESQRITREEFIMALKAIGVPLKSQEMEDIVIFLSSLGKYNAITTDVLVNAYKHWSLTQQRSSIPMARKDHIPAKHKPSLKTSPKKPTVDPTPEPPKMDLLTVPEVNTQLEFRPLTLEEMEDVGKRYRERKRRHKLSIPSIQYTESCRLVRCGDKHFDEHCLPSTVEGEMKEIIGKARTDTFLVYLQCWKLCEAYGLPLTEDILVKALLYPGDKIIFQDDKVRPIKQPGGYYSDWKLFPQNLSLLRTQGLTKKADKKTSKKVKKMHFKDFEEFAWTLKAKSVSGSHLTHPNSFWPGHLLDKLRLYLPTVATDQSLALFSRIQYKRHAYPAIYHPDRWWPMSGKYMTQAHYDANKVYSID</sequence>
<gene>
    <name evidence="2" type="primary">Efcab12</name>
</gene>
<name>A0AC58K6V3_CASCN</name>
<organism evidence="1 2">
    <name type="scientific">Castor canadensis</name>
    <name type="common">American beaver</name>
    <dbReference type="NCBI Taxonomy" id="51338"/>
    <lineage>
        <taxon>Eukaryota</taxon>
        <taxon>Metazoa</taxon>
        <taxon>Chordata</taxon>
        <taxon>Craniata</taxon>
        <taxon>Vertebrata</taxon>
        <taxon>Euteleostomi</taxon>
        <taxon>Mammalia</taxon>
        <taxon>Eutheria</taxon>
        <taxon>Euarchontoglires</taxon>
        <taxon>Glires</taxon>
        <taxon>Rodentia</taxon>
        <taxon>Castorimorpha</taxon>
        <taxon>Castoridae</taxon>
        <taxon>Castor</taxon>
    </lineage>
</organism>
<evidence type="ECO:0000313" key="1">
    <source>
        <dbReference type="Proteomes" id="UP001732720"/>
    </source>
</evidence>
<proteinExistence type="predicted"/>